<dbReference type="Pfam" id="PF22939">
    <property type="entry name" value="WHD_GPIID"/>
    <property type="match status" value="1"/>
</dbReference>
<dbReference type="PANTHER" id="PTHR10039:SF16">
    <property type="entry name" value="GPI INOSITOL-DEACYLASE"/>
    <property type="match status" value="1"/>
</dbReference>
<feature type="compositionally biased region" description="Basic residues" evidence="2">
    <location>
        <begin position="1"/>
        <end position="10"/>
    </location>
</feature>
<dbReference type="Gene3D" id="2.130.10.10">
    <property type="entry name" value="YVTN repeat-like/Quinoprotein amine dehydrogenase"/>
    <property type="match status" value="2"/>
</dbReference>
<proteinExistence type="predicted"/>
<feature type="compositionally biased region" description="Basic and acidic residues" evidence="2">
    <location>
        <begin position="82"/>
        <end position="92"/>
    </location>
</feature>
<feature type="domain" description="Nephrocystin 3-like N-terminal" evidence="4">
    <location>
        <begin position="409"/>
        <end position="573"/>
    </location>
</feature>
<keyword evidence="6" id="KW-1185">Reference proteome</keyword>
<dbReference type="Pfam" id="PF24883">
    <property type="entry name" value="NPHP3_N"/>
    <property type="match status" value="1"/>
</dbReference>
<evidence type="ECO:0000256" key="1">
    <source>
        <dbReference type="ARBA" id="ARBA00022737"/>
    </source>
</evidence>
<dbReference type="InterPro" id="IPR015943">
    <property type="entry name" value="WD40/YVTN_repeat-like_dom_sf"/>
</dbReference>
<dbReference type="Proteomes" id="UP001305647">
    <property type="component" value="Unassembled WGS sequence"/>
</dbReference>
<dbReference type="InterPro" id="IPR056884">
    <property type="entry name" value="NPHP3-like_N"/>
</dbReference>
<dbReference type="SUPFAM" id="SSF53474">
    <property type="entry name" value="alpha/beta-Hydrolases"/>
    <property type="match status" value="1"/>
</dbReference>
<dbReference type="EMBL" id="MU863678">
    <property type="protein sequence ID" value="KAK4097307.1"/>
    <property type="molecule type" value="Genomic_DNA"/>
</dbReference>
<dbReference type="SUPFAM" id="SSF52540">
    <property type="entry name" value="P-loop containing nucleoside triphosphate hydrolases"/>
    <property type="match status" value="1"/>
</dbReference>
<dbReference type="InterPro" id="IPR027417">
    <property type="entry name" value="P-loop_NTPase"/>
</dbReference>
<accession>A0AAN6PST6</accession>
<evidence type="ECO:0000259" key="4">
    <source>
        <dbReference type="Pfam" id="PF24883"/>
    </source>
</evidence>
<dbReference type="SUPFAM" id="SSF50969">
    <property type="entry name" value="YVTN repeat-like/Quinoprotein amine dehydrogenase"/>
    <property type="match status" value="2"/>
</dbReference>
<dbReference type="InterPro" id="IPR054471">
    <property type="entry name" value="GPIID_WHD"/>
</dbReference>
<comment type="caution">
    <text evidence="5">The sequence shown here is derived from an EMBL/GenBank/DDBJ whole genome shotgun (WGS) entry which is preliminary data.</text>
</comment>
<feature type="compositionally biased region" description="Basic and acidic residues" evidence="2">
    <location>
        <begin position="11"/>
        <end position="22"/>
    </location>
</feature>
<reference evidence="5" key="2">
    <citation type="submission" date="2023-05" db="EMBL/GenBank/DDBJ databases">
        <authorList>
            <consortium name="Lawrence Berkeley National Laboratory"/>
            <person name="Steindorff A."/>
            <person name="Hensen N."/>
            <person name="Bonometti L."/>
            <person name="Westerberg I."/>
            <person name="Brannstrom I.O."/>
            <person name="Guillou S."/>
            <person name="Cros-Aarteil S."/>
            <person name="Calhoun S."/>
            <person name="Haridas S."/>
            <person name="Kuo A."/>
            <person name="Mondo S."/>
            <person name="Pangilinan J."/>
            <person name="Riley R."/>
            <person name="Labutti K."/>
            <person name="Andreopoulos B."/>
            <person name="Lipzen A."/>
            <person name="Chen C."/>
            <person name="Yanf M."/>
            <person name="Daum C."/>
            <person name="Ng V."/>
            <person name="Clum A."/>
            <person name="Ohm R."/>
            <person name="Martin F."/>
            <person name="Silar P."/>
            <person name="Natvig D."/>
            <person name="Lalanne C."/>
            <person name="Gautier V."/>
            <person name="Ament-Velasquez S.L."/>
            <person name="Kruys A."/>
            <person name="Hutchinson M.I."/>
            <person name="Powell A.J."/>
            <person name="Barry K."/>
            <person name="Miller A.N."/>
            <person name="Grigoriev I.V."/>
            <person name="Debuchy R."/>
            <person name="Gladieux P."/>
            <person name="Thoren M.H."/>
            <person name="Johannesson H."/>
        </authorList>
    </citation>
    <scope>NUCLEOTIDE SEQUENCE</scope>
    <source>
        <strain evidence="5">CBS 757.83</strain>
    </source>
</reference>
<feature type="region of interest" description="Disordered" evidence="2">
    <location>
        <begin position="1"/>
        <end position="101"/>
    </location>
</feature>
<dbReference type="Gene3D" id="3.40.50.1820">
    <property type="entry name" value="alpha/beta hydrolase"/>
    <property type="match status" value="1"/>
</dbReference>
<evidence type="ECO:0000313" key="5">
    <source>
        <dbReference type="EMBL" id="KAK4097307.1"/>
    </source>
</evidence>
<feature type="domain" description="GPI inositol-deacylase winged helix" evidence="3">
    <location>
        <begin position="682"/>
        <end position="755"/>
    </location>
</feature>
<dbReference type="PANTHER" id="PTHR10039">
    <property type="entry name" value="AMELOGENIN"/>
    <property type="match status" value="1"/>
</dbReference>
<protein>
    <submittedName>
        <fullName evidence="5">Uncharacterized protein</fullName>
    </submittedName>
</protein>
<dbReference type="InterPro" id="IPR011044">
    <property type="entry name" value="Quino_amine_DH_bsu"/>
</dbReference>
<sequence>MFKRQFTFRRKATDDDVDDVRSRSNLSPPSQDASSTTSRSREPSPGDNSVRSSSGSLNRAMTTSSAPSLNQRGTWNSLRQQKSGDRVSEASRQDPLGLKVVHRPTGERRVDVVFVHGLGGSSQMTWSHNRDPEFFWPLKFLPFESDINESRILTFGYNANFRSGSGRNKMSVLDFAKDLLYEMKFSQDESVQELEDLRMGERPIIFIVHSMGGLIVKEAYMQGQNDPAYDAIIKAVSAIIFLSTPHRGTSLAETLNRILQVSFTTSPMQFISELSAGSQTLQKLNEQFRHVAPKLDIVSFYETRPTPVAGFKKSQIMVLEKDSSVLGYPGEISKPLDADHHNVCKYASPSDPRYVTVRNVLKTLIGKVKLSAAEPASSQPSAADVADFLSVPESPDADYNFFRDRWTPGTCTWMLNHETFNGWVADSSPKPRVLWIHGNAASGKSILSSFLINHLVELGLPCHYFFIRFISQEKRGMSMVLRSLACQLAMSTPAYAERLQRLKAAGAELKTADYQSIWQWLFKQALLQLSGFDNSLYLVIDGIDEADRPAALVRLLADLHSTDLPLRILMISRNTHELSSSFQKVAKQVDTETIRLEGNPVDFRAYVDHEMDLGGDSGYRELVATQLLNRAEGNFLWIHLAVQRINSCHTRLDVDRALTELPSGMEALYDRMAISFQAAPSTGDQKLGQTILSWATCAQRLLKVEELGDALGNEAGLLEIHRTITELCGGFVAVDHEGRVAMIHETAREYLTRGGEKGRPLVINTRTTNDMLLKRCVARLTDSTLRSQINRGKPPALLGYAATAWSHHFALSSALVDFDILDLVADFLRSPHVLTWIYIAARSRELRTLVAASRHLADMATKLRRRRSENDSVTTCQALAAMEGWATDLVKILGKFGSNLRAQPDSIYKLIPPFCPEDSMMYRQFGRKEGRALQVSGFTTSVWDDCLARFPLDPGAVASSIVTAGARIALLSVARNKSQIIIYSSSTFEEQRRIAHPERVLSIQTNKLGDLLVSYGYITTRVWDVATGECVKTIKNPRKRPRPHTIMFSDKQNAVTVCGEDRCIRTCSLDDDSAVEWTLHAQIDEETLHDTIVNFPVCSAFSPDGSMIAFGYRNHPLTVWELDPPMLLGQCYVRLADTDMTVEEKTWGEVFRVAWHPLSGEVFGLTQVGLLFRWDPHDEETDATVQAGGDSLAVNQDGSLVATGDGVGTIKIFASADFSRIYQLSSQDPVLYLSFSADSRRLYDSRGPYGNAWEPSTLVRLADCPDHSSDTNSETESLAKGSLLAEYHFARVDNVISLAGQSFGPLYCYGTEKGVATLCEAGRGKICDLARLASYMPIEHVVWSADGRLVALADLSGKLAIKRVARSGEQRNTWEASHDFDVLIPPEDGNIISQLIFHPTGSKLFVATPVKVFSIDLQSHAVLESRLGPEAGSMLKVRWANHPTRSDTLLGFGNTGVHVLSWDELRRTEQHSYFPPRLGRSSTVSICSSSAFARAGSSQRDTEALGRLITHMDSPEVLLEISSANPSGHCESQYLLFDIGNLELAGSGGPGMLPSTVLAADISSRIREPLAILSRRRLVFLDVDGWICTWRLPTSATGGPSVAPRRSVQASGVGEIPGVERYYFLPGDWIKGSDTRLCTVTPDGTLLCPRNGDVVTVQASRLRK</sequence>
<feature type="compositionally biased region" description="Polar residues" evidence="2">
    <location>
        <begin position="46"/>
        <end position="81"/>
    </location>
</feature>
<dbReference type="InterPro" id="IPR029058">
    <property type="entry name" value="AB_hydrolase_fold"/>
</dbReference>
<reference evidence="5" key="1">
    <citation type="journal article" date="2023" name="Mol. Phylogenet. Evol.">
        <title>Genome-scale phylogeny and comparative genomics of the fungal order Sordariales.</title>
        <authorList>
            <person name="Hensen N."/>
            <person name="Bonometti L."/>
            <person name="Westerberg I."/>
            <person name="Brannstrom I.O."/>
            <person name="Guillou S."/>
            <person name="Cros-Aarteil S."/>
            <person name="Calhoun S."/>
            <person name="Haridas S."/>
            <person name="Kuo A."/>
            <person name="Mondo S."/>
            <person name="Pangilinan J."/>
            <person name="Riley R."/>
            <person name="LaButti K."/>
            <person name="Andreopoulos B."/>
            <person name="Lipzen A."/>
            <person name="Chen C."/>
            <person name="Yan M."/>
            <person name="Daum C."/>
            <person name="Ng V."/>
            <person name="Clum A."/>
            <person name="Steindorff A."/>
            <person name="Ohm R.A."/>
            <person name="Martin F."/>
            <person name="Silar P."/>
            <person name="Natvig D.O."/>
            <person name="Lalanne C."/>
            <person name="Gautier V."/>
            <person name="Ament-Velasquez S.L."/>
            <person name="Kruys A."/>
            <person name="Hutchinson M.I."/>
            <person name="Powell A.J."/>
            <person name="Barry K."/>
            <person name="Miller A.N."/>
            <person name="Grigoriev I.V."/>
            <person name="Debuchy R."/>
            <person name="Gladieux P."/>
            <person name="Hiltunen Thoren M."/>
            <person name="Johannesson H."/>
        </authorList>
    </citation>
    <scope>NUCLEOTIDE SEQUENCE</scope>
    <source>
        <strain evidence="5">CBS 757.83</strain>
    </source>
</reference>
<organism evidence="5 6">
    <name type="scientific">Parathielavia hyrcaniae</name>
    <dbReference type="NCBI Taxonomy" id="113614"/>
    <lineage>
        <taxon>Eukaryota</taxon>
        <taxon>Fungi</taxon>
        <taxon>Dikarya</taxon>
        <taxon>Ascomycota</taxon>
        <taxon>Pezizomycotina</taxon>
        <taxon>Sordariomycetes</taxon>
        <taxon>Sordariomycetidae</taxon>
        <taxon>Sordariales</taxon>
        <taxon>Chaetomiaceae</taxon>
        <taxon>Parathielavia</taxon>
    </lineage>
</organism>
<name>A0AAN6PST6_9PEZI</name>
<dbReference type="Gene3D" id="3.40.50.300">
    <property type="entry name" value="P-loop containing nucleotide triphosphate hydrolases"/>
    <property type="match status" value="1"/>
</dbReference>
<evidence type="ECO:0000313" key="6">
    <source>
        <dbReference type="Proteomes" id="UP001305647"/>
    </source>
</evidence>
<evidence type="ECO:0000256" key="2">
    <source>
        <dbReference type="SAM" id="MobiDB-lite"/>
    </source>
</evidence>
<evidence type="ECO:0000259" key="3">
    <source>
        <dbReference type="Pfam" id="PF22939"/>
    </source>
</evidence>
<gene>
    <name evidence="5" type="ORF">N658DRAFT_500536</name>
</gene>
<keyword evidence="1" id="KW-0677">Repeat</keyword>